<comment type="subcellular location">
    <subcellularLocation>
        <location evidence="1">Membrane</location>
    </subcellularLocation>
</comment>
<evidence type="ECO:0000259" key="9">
    <source>
        <dbReference type="PROSITE" id="PS50836"/>
    </source>
</evidence>
<protein>
    <submittedName>
        <fullName evidence="10">Auxin-induced in root cultures protein 12</fullName>
    </submittedName>
</protein>
<keyword evidence="7" id="KW-0812">Transmembrane</keyword>
<feature type="signal peptide" evidence="8">
    <location>
        <begin position="1"/>
        <end position="22"/>
    </location>
</feature>
<keyword evidence="4" id="KW-0249">Electron transport</keyword>
<dbReference type="Proteomes" id="UP000288805">
    <property type="component" value="Unassembled WGS sequence"/>
</dbReference>
<keyword evidence="2" id="KW-0813">Transport</keyword>
<feature type="transmembrane region" description="Helical" evidence="7">
    <location>
        <begin position="234"/>
        <end position="249"/>
    </location>
</feature>
<feature type="domain" description="DOMON" evidence="9">
    <location>
        <begin position="45"/>
        <end position="157"/>
    </location>
</feature>
<dbReference type="PROSITE" id="PS50836">
    <property type="entry name" value="DOMON"/>
    <property type="match status" value="1"/>
</dbReference>
<dbReference type="AlphaFoldDB" id="A0A438CTR9"/>
<dbReference type="EMBL" id="QGNW01000427">
    <property type="protein sequence ID" value="RVW71873.1"/>
    <property type="molecule type" value="Genomic_DNA"/>
</dbReference>
<feature type="compositionally biased region" description="Low complexity" evidence="6">
    <location>
        <begin position="209"/>
        <end position="220"/>
    </location>
</feature>
<evidence type="ECO:0000256" key="1">
    <source>
        <dbReference type="ARBA" id="ARBA00004370"/>
    </source>
</evidence>
<dbReference type="PANTHER" id="PTHR23130">
    <property type="entry name" value="CYTOCHROME B561 AND DOMON DOMAIN-CONTAINING PROTEIN"/>
    <property type="match status" value="1"/>
</dbReference>
<evidence type="ECO:0000313" key="10">
    <source>
        <dbReference type="EMBL" id="RVW26590.1"/>
    </source>
</evidence>
<evidence type="ECO:0000313" key="11">
    <source>
        <dbReference type="EMBL" id="RVW71873.1"/>
    </source>
</evidence>
<feature type="region of interest" description="Disordered" evidence="6">
    <location>
        <begin position="191"/>
        <end position="224"/>
    </location>
</feature>
<gene>
    <name evidence="10" type="primary">AIR12_0</name>
    <name evidence="11" type="synonym">AIR12_1</name>
    <name evidence="11" type="ORF">CK203_058423</name>
    <name evidence="10" type="ORF">CK203_116232</name>
</gene>
<dbReference type="InterPro" id="IPR045265">
    <property type="entry name" value="AIR12_DOMON"/>
</dbReference>
<evidence type="ECO:0000256" key="3">
    <source>
        <dbReference type="ARBA" id="ARBA00022729"/>
    </source>
</evidence>
<reference evidence="10 12" key="1">
    <citation type="journal article" date="2018" name="PLoS Genet.">
        <title>Population sequencing reveals clonal diversity and ancestral inbreeding in the grapevine cultivar Chardonnay.</title>
        <authorList>
            <person name="Roach M.J."/>
            <person name="Johnson D.L."/>
            <person name="Bohlmann J."/>
            <person name="van Vuuren H.J."/>
            <person name="Jones S.J."/>
            <person name="Pretorius I.S."/>
            <person name="Schmidt S.A."/>
            <person name="Borneman A.R."/>
        </authorList>
    </citation>
    <scope>NUCLEOTIDE SEQUENCE [LARGE SCALE GENOMIC DNA]</scope>
    <source>
        <strain evidence="12">cv. Chardonnay</strain>
        <strain evidence="10">I10V1</strain>
        <tissue evidence="10">Leaf</tissue>
    </source>
</reference>
<feature type="chain" id="PRO_5044603800" evidence="8">
    <location>
        <begin position="23"/>
        <end position="250"/>
    </location>
</feature>
<evidence type="ECO:0000256" key="5">
    <source>
        <dbReference type="ARBA" id="ARBA00023136"/>
    </source>
</evidence>
<dbReference type="PANTHER" id="PTHR23130:SF157">
    <property type="entry name" value="AUXIN-INDUCED IN ROOT CULTURES PROTEIN 12"/>
    <property type="match status" value="1"/>
</dbReference>
<dbReference type="EMBL" id="QGNW01002001">
    <property type="protein sequence ID" value="RVW26590.1"/>
    <property type="molecule type" value="Genomic_DNA"/>
</dbReference>
<dbReference type="GO" id="GO:0016020">
    <property type="term" value="C:membrane"/>
    <property type="evidence" value="ECO:0007669"/>
    <property type="project" value="UniProtKB-SubCell"/>
</dbReference>
<accession>A0A438CTR9</accession>
<evidence type="ECO:0000256" key="6">
    <source>
        <dbReference type="SAM" id="MobiDB-lite"/>
    </source>
</evidence>
<dbReference type="Gramene" id="Vitis07g01272.t01">
    <property type="protein sequence ID" value="Vitis07g01272.t01.CDS"/>
    <property type="gene ID" value="Vitis07g01272"/>
</dbReference>
<keyword evidence="7" id="KW-1133">Transmembrane helix</keyword>
<keyword evidence="3 8" id="KW-0732">Signal</keyword>
<dbReference type="CDD" id="cd09629">
    <property type="entry name" value="DOMON_CIL1_like"/>
    <property type="match status" value="1"/>
</dbReference>
<name>A0A438CTR9_VITVI</name>
<evidence type="ECO:0000256" key="2">
    <source>
        <dbReference type="ARBA" id="ARBA00022448"/>
    </source>
</evidence>
<evidence type="ECO:0000256" key="8">
    <source>
        <dbReference type="SAM" id="SignalP"/>
    </source>
</evidence>
<keyword evidence="5 7" id="KW-0472">Membrane</keyword>
<evidence type="ECO:0000256" key="4">
    <source>
        <dbReference type="ARBA" id="ARBA00022982"/>
    </source>
</evidence>
<dbReference type="InterPro" id="IPR005018">
    <property type="entry name" value="DOMON_domain"/>
</dbReference>
<dbReference type="Pfam" id="PF04526">
    <property type="entry name" value="DUF568"/>
    <property type="match status" value="1"/>
</dbReference>
<evidence type="ECO:0000256" key="7">
    <source>
        <dbReference type="SAM" id="Phobius"/>
    </source>
</evidence>
<organism evidence="10 12">
    <name type="scientific">Vitis vinifera</name>
    <name type="common">Grape</name>
    <dbReference type="NCBI Taxonomy" id="29760"/>
    <lineage>
        <taxon>Eukaryota</taxon>
        <taxon>Viridiplantae</taxon>
        <taxon>Streptophyta</taxon>
        <taxon>Embryophyta</taxon>
        <taxon>Tracheophyta</taxon>
        <taxon>Spermatophyta</taxon>
        <taxon>Magnoliopsida</taxon>
        <taxon>eudicotyledons</taxon>
        <taxon>Gunneridae</taxon>
        <taxon>Pentapetalae</taxon>
        <taxon>rosids</taxon>
        <taxon>Vitales</taxon>
        <taxon>Vitaceae</taxon>
        <taxon>Viteae</taxon>
        <taxon>Vitis</taxon>
    </lineage>
</organism>
<evidence type="ECO:0000313" key="12">
    <source>
        <dbReference type="Proteomes" id="UP000288805"/>
    </source>
</evidence>
<comment type="caution">
    <text evidence="10">The sequence shown here is derived from an EMBL/GenBank/DDBJ whole genome shotgun (WGS) entry which is preliminary data.</text>
</comment>
<proteinExistence type="predicted"/>
<sequence>MATLVPVGIIFTIILMISPAYTLNCTTQKFSSNRVFQNCSDLPVLSSILHWTYNSSNSTLSVAFTAPPAAADGWVSWAINPNGAYMAGAQSLIAFRQGGSLVVKPFVLNNYSSIVQTNLSYPVSGTSAEVVDGKMTLFAIFQLPEKMTKFYHIWQVGAAVASGVPRKHEFEPANLNAKGTLDLIAGLGGSGGAPGNAPSGSPSSPPSGTPGSPSPSIAPGGSHGGDSGIRQSNMIFYLFLVLGSFIVLCF</sequence>